<keyword evidence="2" id="KW-0812">Transmembrane</keyword>
<reference evidence="7" key="1">
    <citation type="submission" date="2022-08" db="EMBL/GenBank/DDBJ databases">
        <title>Genome sequencing of akame (Lates japonicus).</title>
        <authorList>
            <person name="Hashiguchi Y."/>
            <person name="Takahashi H."/>
        </authorList>
    </citation>
    <scope>NUCLEOTIDE SEQUENCE</scope>
    <source>
        <strain evidence="7">Kochi</strain>
    </source>
</reference>
<evidence type="ECO:0000256" key="1">
    <source>
        <dbReference type="ARBA" id="ARBA00004167"/>
    </source>
</evidence>
<evidence type="ECO:0000256" key="6">
    <source>
        <dbReference type="SAM" id="MobiDB-lite"/>
    </source>
</evidence>
<keyword evidence="3" id="KW-0732">Signal</keyword>
<evidence type="ECO:0000313" key="8">
    <source>
        <dbReference type="Proteomes" id="UP001279410"/>
    </source>
</evidence>
<dbReference type="PANTHER" id="PTHR16059">
    <property type="entry name" value="ANTHRAX TOXIN RECEPTOR"/>
    <property type="match status" value="1"/>
</dbReference>
<evidence type="ECO:0000256" key="5">
    <source>
        <dbReference type="ARBA" id="ARBA00023136"/>
    </source>
</evidence>
<dbReference type="AlphaFoldDB" id="A0AAD3N5Q9"/>
<feature type="compositionally biased region" description="Pro residues" evidence="6">
    <location>
        <begin position="127"/>
        <end position="174"/>
    </location>
</feature>
<accession>A0AAD3N5Q9</accession>
<comment type="caution">
    <text evidence="7">The sequence shown here is derived from an EMBL/GenBank/DDBJ whole genome shotgun (WGS) entry which is preliminary data.</text>
</comment>
<dbReference type="GO" id="GO:0009986">
    <property type="term" value="C:cell surface"/>
    <property type="evidence" value="ECO:0007669"/>
    <property type="project" value="TreeGrafter"/>
</dbReference>
<protein>
    <submittedName>
        <fullName evidence="7">Anthrax toxin receptor 1-like isoform X2</fullName>
    </submittedName>
</protein>
<dbReference type="GO" id="GO:0004888">
    <property type="term" value="F:transmembrane signaling receptor activity"/>
    <property type="evidence" value="ECO:0007669"/>
    <property type="project" value="TreeGrafter"/>
</dbReference>
<comment type="subcellular location">
    <subcellularLocation>
        <location evidence="1">Membrane</location>
        <topology evidence="1">Single-pass membrane protein</topology>
    </subcellularLocation>
</comment>
<dbReference type="Proteomes" id="UP001279410">
    <property type="component" value="Unassembled WGS sequence"/>
</dbReference>
<sequence length="174" mass="19025">MYPNLSLRLGREKVEWSRLAGSPRLGALVRRLGEIALVKVIKEPPPPPPPEPDSDDDDGMPKKRWPTVDASYYGGRGVGVIKRMEGRCIRFQRVKDEESTPNNNRAPPHPPPPVEQRPLVSNSVPRTKPPSRGPRTTPPSRAPPPMVQPPPGPPPTRAPPGPPGPPPSRPPPRL</sequence>
<organism evidence="7 8">
    <name type="scientific">Lates japonicus</name>
    <name type="common">Japanese lates</name>
    <dbReference type="NCBI Taxonomy" id="270547"/>
    <lineage>
        <taxon>Eukaryota</taxon>
        <taxon>Metazoa</taxon>
        <taxon>Chordata</taxon>
        <taxon>Craniata</taxon>
        <taxon>Vertebrata</taxon>
        <taxon>Euteleostomi</taxon>
        <taxon>Actinopterygii</taxon>
        <taxon>Neopterygii</taxon>
        <taxon>Teleostei</taxon>
        <taxon>Neoteleostei</taxon>
        <taxon>Acanthomorphata</taxon>
        <taxon>Carangaria</taxon>
        <taxon>Carangaria incertae sedis</taxon>
        <taxon>Centropomidae</taxon>
        <taxon>Lates</taxon>
    </lineage>
</organism>
<feature type="region of interest" description="Disordered" evidence="6">
    <location>
        <begin position="40"/>
        <end position="174"/>
    </location>
</feature>
<evidence type="ECO:0000256" key="2">
    <source>
        <dbReference type="ARBA" id="ARBA00022692"/>
    </source>
</evidence>
<keyword evidence="4" id="KW-1133">Transmembrane helix</keyword>
<evidence type="ECO:0000256" key="4">
    <source>
        <dbReference type="ARBA" id="ARBA00022989"/>
    </source>
</evidence>
<evidence type="ECO:0000313" key="7">
    <source>
        <dbReference type="EMBL" id="GLD66506.1"/>
    </source>
</evidence>
<evidence type="ECO:0000256" key="3">
    <source>
        <dbReference type="ARBA" id="ARBA00022729"/>
    </source>
</evidence>
<gene>
    <name evidence="7" type="ORF">AKAME5_001789600</name>
</gene>
<dbReference type="EMBL" id="BRZM01000094">
    <property type="protein sequence ID" value="GLD66506.1"/>
    <property type="molecule type" value="Genomic_DNA"/>
</dbReference>
<keyword evidence="7" id="KW-0675">Receptor</keyword>
<keyword evidence="5" id="KW-0472">Membrane</keyword>
<dbReference type="PANTHER" id="PTHR16059:SF16">
    <property type="entry name" value="ANTHRAX TOXIN RECEPTOR-LIKE"/>
    <property type="match status" value="1"/>
</dbReference>
<keyword evidence="8" id="KW-1185">Reference proteome</keyword>
<dbReference type="GO" id="GO:0005886">
    <property type="term" value="C:plasma membrane"/>
    <property type="evidence" value="ECO:0007669"/>
    <property type="project" value="TreeGrafter"/>
</dbReference>
<proteinExistence type="predicted"/>
<name>A0AAD3N5Q9_LATJO</name>
<feature type="compositionally biased region" description="Basic and acidic residues" evidence="6">
    <location>
        <begin position="82"/>
        <end position="98"/>
    </location>
</feature>